<evidence type="ECO:0000313" key="8">
    <source>
        <dbReference type="EMBL" id="KAG5517242.1"/>
    </source>
</evidence>
<comment type="catalytic activity">
    <reaction evidence="1">
        <text>Hydrolysis of terminal, non-reducing beta-D-glucosyl residues with release of beta-D-glucose.</text>
        <dbReference type="EC" id="3.2.1.21"/>
    </reaction>
</comment>
<dbReference type="InterPro" id="IPR036962">
    <property type="entry name" value="Glyco_hydro_3_N_sf"/>
</dbReference>
<dbReference type="GO" id="GO:0009251">
    <property type="term" value="P:glucan catabolic process"/>
    <property type="evidence" value="ECO:0007669"/>
    <property type="project" value="TreeGrafter"/>
</dbReference>
<evidence type="ECO:0000256" key="6">
    <source>
        <dbReference type="ARBA" id="ARBA00023295"/>
    </source>
</evidence>
<reference evidence="8 9" key="1">
    <citation type="submission" date="2020-08" db="EMBL/GenBank/DDBJ databases">
        <title>Plant Genome Project.</title>
        <authorList>
            <person name="Zhang R.-G."/>
        </authorList>
    </citation>
    <scope>NUCLEOTIDE SEQUENCE [LARGE SCALE GENOMIC DNA]</scope>
    <source>
        <strain evidence="8">WSP0</strain>
        <tissue evidence="8">Leaf</tissue>
    </source>
</reference>
<comment type="similarity">
    <text evidence="2">Belongs to the glycosyl hydrolase 3 family.</text>
</comment>
<keyword evidence="5" id="KW-0378">Hydrolase</keyword>
<dbReference type="GO" id="GO:0008422">
    <property type="term" value="F:beta-glucosidase activity"/>
    <property type="evidence" value="ECO:0007669"/>
    <property type="project" value="UniProtKB-EC"/>
</dbReference>
<dbReference type="SUPFAM" id="SSF51445">
    <property type="entry name" value="(Trans)glycosidases"/>
    <property type="match status" value="1"/>
</dbReference>
<dbReference type="AlphaFoldDB" id="A0AAV6HWW6"/>
<evidence type="ECO:0000259" key="7">
    <source>
        <dbReference type="Pfam" id="PF01915"/>
    </source>
</evidence>
<dbReference type="EC" id="3.2.1.21" evidence="3"/>
<gene>
    <name evidence="8" type="ORF">RHGRI_037858</name>
</gene>
<organism evidence="8 9">
    <name type="scientific">Rhododendron griersonianum</name>
    <dbReference type="NCBI Taxonomy" id="479676"/>
    <lineage>
        <taxon>Eukaryota</taxon>
        <taxon>Viridiplantae</taxon>
        <taxon>Streptophyta</taxon>
        <taxon>Embryophyta</taxon>
        <taxon>Tracheophyta</taxon>
        <taxon>Spermatophyta</taxon>
        <taxon>Magnoliopsida</taxon>
        <taxon>eudicotyledons</taxon>
        <taxon>Gunneridae</taxon>
        <taxon>Pentapetalae</taxon>
        <taxon>asterids</taxon>
        <taxon>Ericales</taxon>
        <taxon>Ericaceae</taxon>
        <taxon>Ericoideae</taxon>
        <taxon>Rhodoreae</taxon>
        <taxon>Rhododendron</taxon>
    </lineage>
</organism>
<dbReference type="Gene3D" id="3.40.50.1700">
    <property type="entry name" value="Glycoside hydrolase family 3 C-terminal domain"/>
    <property type="match status" value="1"/>
</dbReference>
<name>A0AAV6HWW6_9ERIC</name>
<evidence type="ECO:0000256" key="2">
    <source>
        <dbReference type="ARBA" id="ARBA00005336"/>
    </source>
</evidence>
<dbReference type="InterPro" id="IPR036881">
    <property type="entry name" value="Glyco_hydro_3_C_sf"/>
</dbReference>
<dbReference type="PANTHER" id="PTHR30620">
    <property type="entry name" value="PERIPLASMIC BETA-GLUCOSIDASE-RELATED"/>
    <property type="match status" value="1"/>
</dbReference>
<proteinExistence type="inferred from homology"/>
<dbReference type="Gene3D" id="3.20.20.300">
    <property type="entry name" value="Glycoside hydrolase, family 3, N-terminal domain"/>
    <property type="match status" value="2"/>
</dbReference>
<evidence type="ECO:0000313" key="9">
    <source>
        <dbReference type="Proteomes" id="UP000823749"/>
    </source>
</evidence>
<keyword evidence="6" id="KW-0326">Glycosidase</keyword>
<evidence type="ECO:0000256" key="5">
    <source>
        <dbReference type="ARBA" id="ARBA00022801"/>
    </source>
</evidence>
<feature type="domain" description="Glycoside hydrolase family 3 C-terminal" evidence="7">
    <location>
        <begin position="165"/>
        <end position="307"/>
    </location>
</feature>
<evidence type="ECO:0000256" key="4">
    <source>
        <dbReference type="ARBA" id="ARBA00022729"/>
    </source>
</evidence>
<dbReference type="PANTHER" id="PTHR30620:SF16">
    <property type="entry name" value="LYSOSOMAL BETA GLUCOSIDASE"/>
    <property type="match status" value="1"/>
</dbReference>
<protein>
    <recommendedName>
        <fullName evidence="3">beta-glucosidase</fullName>
        <ecNumber evidence="3">3.2.1.21</ecNumber>
    </recommendedName>
</protein>
<dbReference type="InterPro" id="IPR017853">
    <property type="entry name" value="GH"/>
</dbReference>
<comment type="caution">
    <text evidence="8">The sequence shown here is derived from an EMBL/GenBank/DDBJ whole genome shotgun (WGS) entry which is preliminary data.</text>
</comment>
<keyword evidence="9" id="KW-1185">Reference proteome</keyword>
<dbReference type="InterPro" id="IPR051915">
    <property type="entry name" value="Cellulose_Degrad_GH3"/>
</dbReference>
<evidence type="ECO:0000256" key="1">
    <source>
        <dbReference type="ARBA" id="ARBA00000448"/>
    </source>
</evidence>
<dbReference type="SUPFAM" id="SSF52279">
    <property type="entry name" value="Beta-D-glucan exohydrolase, C-terminal domain"/>
    <property type="match status" value="1"/>
</dbReference>
<sequence>MLSRDPELLRKIGEATALEVRATCIAVCRDPRWGRCYESYSEDHRIVQAMTEIIPGLQGDLTANSQHGVPFVGGNIHMPAYLDSIKKCVATVMISYSSWNGVKMHANRDLVTGFLKDKLKFKIGRVSTELHPRPMLTTLILFMPESLQELTWNIENWLGTLRRSLVLLKNGKPADTPLPPLPKKAPKILVTGTHADNLGYECGGWTIEWQGVSGNEFIVGTSVLTAVKNAVDPTTQVVYCENPDKNFVKSNDFSYAIVVVGETPYVETFGDGMNLTIPEPGPSIITNVCGGTLKCVVALISGRPVVI</sequence>
<evidence type="ECO:0000256" key="3">
    <source>
        <dbReference type="ARBA" id="ARBA00012744"/>
    </source>
</evidence>
<accession>A0AAV6HWW6</accession>
<keyword evidence="4" id="KW-0732">Signal</keyword>
<dbReference type="InterPro" id="IPR002772">
    <property type="entry name" value="Glyco_hydro_3_C"/>
</dbReference>
<dbReference type="EMBL" id="JACTNZ010000013">
    <property type="protein sequence ID" value="KAG5517242.1"/>
    <property type="molecule type" value="Genomic_DNA"/>
</dbReference>
<dbReference type="Proteomes" id="UP000823749">
    <property type="component" value="Chromosome 13"/>
</dbReference>
<dbReference type="Pfam" id="PF01915">
    <property type="entry name" value="Glyco_hydro_3_C"/>
    <property type="match status" value="1"/>
</dbReference>